<evidence type="ECO:0000313" key="7">
    <source>
        <dbReference type="Proteomes" id="UP000761264"/>
    </source>
</evidence>
<accession>A0A967CBB1</accession>
<dbReference type="InterPro" id="IPR005119">
    <property type="entry name" value="LysR_subst-bd"/>
</dbReference>
<dbReference type="PANTHER" id="PTHR30579:SF3">
    <property type="entry name" value="TRANSCRIPTIONAL REGULATORY PROTEIN"/>
    <property type="match status" value="1"/>
</dbReference>
<protein>
    <submittedName>
        <fullName evidence="6">LysR family transcriptional regulator</fullName>
    </submittedName>
</protein>
<dbReference type="SUPFAM" id="SSF53850">
    <property type="entry name" value="Periplasmic binding protein-like II"/>
    <property type="match status" value="1"/>
</dbReference>
<dbReference type="SUPFAM" id="SSF46785">
    <property type="entry name" value="Winged helix' DNA-binding domain"/>
    <property type="match status" value="1"/>
</dbReference>
<evidence type="ECO:0000256" key="3">
    <source>
        <dbReference type="ARBA" id="ARBA00023125"/>
    </source>
</evidence>
<evidence type="ECO:0000259" key="5">
    <source>
        <dbReference type="PROSITE" id="PS50931"/>
    </source>
</evidence>
<dbReference type="GO" id="GO:0003677">
    <property type="term" value="F:DNA binding"/>
    <property type="evidence" value="ECO:0007669"/>
    <property type="project" value="UniProtKB-KW"/>
</dbReference>
<gene>
    <name evidence="6" type="ORF">HBA54_05645</name>
</gene>
<dbReference type="InterPro" id="IPR050176">
    <property type="entry name" value="LTTR"/>
</dbReference>
<dbReference type="AlphaFoldDB" id="A0A967CBB1"/>
<dbReference type="GO" id="GO:0003700">
    <property type="term" value="F:DNA-binding transcription factor activity"/>
    <property type="evidence" value="ECO:0007669"/>
    <property type="project" value="InterPro"/>
</dbReference>
<evidence type="ECO:0000256" key="1">
    <source>
        <dbReference type="ARBA" id="ARBA00009437"/>
    </source>
</evidence>
<dbReference type="Gene3D" id="1.10.10.10">
    <property type="entry name" value="Winged helix-like DNA-binding domain superfamily/Winged helix DNA-binding domain"/>
    <property type="match status" value="1"/>
</dbReference>
<organism evidence="6 7">
    <name type="scientific">Pelagibius litoralis</name>
    <dbReference type="NCBI Taxonomy" id="374515"/>
    <lineage>
        <taxon>Bacteria</taxon>
        <taxon>Pseudomonadati</taxon>
        <taxon>Pseudomonadota</taxon>
        <taxon>Alphaproteobacteria</taxon>
        <taxon>Rhodospirillales</taxon>
        <taxon>Rhodovibrionaceae</taxon>
        <taxon>Pelagibius</taxon>
    </lineage>
</organism>
<feature type="domain" description="HTH lysR-type" evidence="5">
    <location>
        <begin position="6"/>
        <end position="63"/>
    </location>
</feature>
<dbReference type="Pfam" id="PF03466">
    <property type="entry name" value="LysR_substrate"/>
    <property type="match status" value="1"/>
</dbReference>
<dbReference type="InterPro" id="IPR036390">
    <property type="entry name" value="WH_DNA-bd_sf"/>
</dbReference>
<dbReference type="InterPro" id="IPR036388">
    <property type="entry name" value="WH-like_DNA-bd_sf"/>
</dbReference>
<reference evidence="6" key="1">
    <citation type="submission" date="2020-03" db="EMBL/GenBank/DDBJ databases">
        <title>Genome of Pelagibius litoralis DSM 21314T.</title>
        <authorList>
            <person name="Wang G."/>
        </authorList>
    </citation>
    <scope>NUCLEOTIDE SEQUENCE</scope>
    <source>
        <strain evidence="6">DSM 21314</strain>
    </source>
</reference>
<dbReference type="Gene3D" id="3.40.190.290">
    <property type="match status" value="1"/>
</dbReference>
<keyword evidence="7" id="KW-1185">Reference proteome</keyword>
<comment type="similarity">
    <text evidence="1">Belongs to the LysR transcriptional regulatory family.</text>
</comment>
<dbReference type="PRINTS" id="PR00039">
    <property type="entry name" value="HTHLYSR"/>
</dbReference>
<proteinExistence type="inferred from homology"/>
<dbReference type="PANTHER" id="PTHR30579">
    <property type="entry name" value="TRANSCRIPTIONAL REGULATOR"/>
    <property type="match status" value="1"/>
</dbReference>
<dbReference type="PROSITE" id="PS50931">
    <property type="entry name" value="HTH_LYSR"/>
    <property type="match status" value="1"/>
</dbReference>
<keyword evidence="4" id="KW-0804">Transcription</keyword>
<evidence type="ECO:0000256" key="2">
    <source>
        <dbReference type="ARBA" id="ARBA00023015"/>
    </source>
</evidence>
<dbReference type="Proteomes" id="UP000761264">
    <property type="component" value="Unassembled WGS sequence"/>
</dbReference>
<comment type="caution">
    <text evidence="6">The sequence shown here is derived from an EMBL/GenBank/DDBJ whole genome shotgun (WGS) entry which is preliminary data.</text>
</comment>
<dbReference type="EMBL" id="JAAQPH010000003">
    <property type="protein sequence ID" value="NIA68069.1"/>
    <property type="molecule type" value="Genomic_DNA"/>
</dbReference>
<keyword evidence="3" id="KW-0238">DNA-binding</keyword>
<sequence>MNRSQPNWDDLRVFLALVETGSLSAAARQLGLSQPTVGRRVQALEAALDKRLFDRLPKGYLPTAAGEALLPMAASMGAAAEAIDRSRAVGDALAGTVRISAGSSMCRFICNRLASLLDGLPGLDLEIAASFQFTNLSRREADIAIRNRMPEQGDLVTQRVAQPAVAVYGSRRYVARHQVDLQPDRYGDWDWVGYDAAHEHLATARWLAEKLKGGRQRFRVATPPEKLYAIKGGGGLGLLSCYAADCEPELVRIGDPIPELRGETWMVVHQDLRQMPRIRTMVDRLTAMFRELAPLFDGQRPIA</sequence>
<evidence type="ECO:0000313" key="6">
    <source>
        <dbReference type="EMBL" id="NIA68069.1"/>
    </source>
</evidence>
<dbReference type="Pfam" id="PF00126">
    <property type="entry name" value="HTH_1"/>
    <property type="match status" value="1"/>
</dbReference>
<dbReference type="RefSeq" id="WP_167222247.1">
    <property type="nucleotide sequence ID" value="NZ_JAAQPH010000003.1"/>
</dbReference>
<keyword evidence="2" id="KW-0805">Transcription regulation</keyword>
<dbReference type="InterPro" id="IPR000847">
    <property type="entry name" value="LysR_HTH_N"/>
</dbReference>
<evidence type="ECO:0000256" key="4">
    <source>
        <dbReference type="ARBA" id="ARBA00023163"/>
    </source>
</evidence>
<name>A0A967CBB1_9PROT</name>